<name>A0A4Z0F7U6_9GAMM</name>
<dbReference type="NCBIfam" id="TIGR03025">
    <property type="entry name" value="EPS_sugtrans"/>
    <property type="match status" value="1"/>
</dbReference>
<evidence type="ECO:0000256" key="4">
    <source>
        <dbReference type="ARBA" id="ARBA00022692"/>
    </source>
</evidence>
<comment type="similarity">
    <text evidence="2">Belongs to the bacterial sugar transferase family.</text>
</comment>
<dbReference type="NCBIfam" id="TIGR03013">
    <property type="entry name" value="EpsB_2"/>
    <property type="match status" value="1"/>
</dbReference>
<keyword evidence="6 7" id="KW-0472">Membrane</keyword>
<evidence type="ECO:0000313" key="10">
    <source>
        <dbReference type="Proteomes" id="UP000297890"/>
    </source>
</evidence>
<keyword evidence="4 7" id="KW-0812">Transmembrane</keyword>
<organism evidence="9 10">
    <name type="scientific">Candidatus Macondimonas diazotrophica</name>
    <dbReference type="NCBI Taxonomy" id="2305248"/>
    <lineage>
        <taxon>Bacteria</taxon>
        <taxon>Pseudomonadati</taxon>
        <taxon>Pseudomonadota</taxon>
        <taxon>Gammaproteobacteria</taxon>
        <taxon>Chromatiales</taxon>
        <taxon>Ectothiorhodospiraceae</taxon>
        <taxon>Candidatus Macondimonas</taxon>
    </lineage>
</organism>
<dbReference type="PANTHER" id="PTHR30576:SF0">
    <property type="entry name" value="UNDECAPRENYL-PHOSPHATE N-ACETYLGALACTOSAMINYL 1-PHOSPHATE TRANSFERASE-RELATED"/>
    <property type="match status" value="1"/>
</dbReference>
<feature type="domain" description="Bacterial sugar transferase" evidence="8">
    <location>
        <begin position="276"/>
        <end position="461"/>
    </location>
</feature>
<proteinExistence type="inferred from homology"/>
<keyword evidence="3 9" id="KW-0808">Transferase</keyword>
<feature type="transmembrane region" description="Helical" evidence="7">
    <location>
        <begin position="111"/>
        <end position="134"/>
    </location>
</feature>
<evidence type="ECO:0000256" key="2">
    <source>
        <dbReference type="ARBA" id="ARBA00006464"/>
    </source>
</evidence>
<comment type="caution">
    <text evidence="9">The sequence shown here is derived from an EMBL/GenBank/DDBJ whole genome shotgun (WGS) entry which is preliminary data.</text>
</comment>
<evidence type="ECO:0000259" key="8">
    <source>
        <dbReference type="Pfam" id="PF02397"/>
    </source>
</evidence>
<comment type="subcellular location">
    <subcellularLocation>
        <location evidence="1">Membrane</location>
        <topology evidence="1">Multi-pass membrane protein</topology>
    </subcellularLocation>
</comment>
<feature type="transmembrane region" description="Helical" evidence="7">
    <location>
        <begin position="56"/>
        <end position="73"/>
    </location>
</feature>
<evidence type="ECO:0000256" key="3">
    <source>
        <dbReference type="ARBA" id="ARBA00022679"/>
    </source>
</evidence>
<reference evidence="9 10" key="1">
    <citation type="journal article" date="2019" name="ISME J.">
        <title>Candidatus Macondimonas diazotrophica, a novel gammaproteobacterial genus dominating crude-oil-contaminated coastal sediments.</title>
        <authorList>
            <person name="Karthikeyan S."/>
            <person name="Konstantinidis K."/>
        </authorList>
    </citation>
    <scope>NUCLEOTIDE SEQUENCE [LARGE SCALE GENOMIC DNA]</scope>
    <source>
        <strain evidence="9 10">KTK01</strain>
    </source>
</reference>
<dbReference type="Gene3D" id="3.40.50.720">
    <property type="entry name" value="NAD(P)-binding Rossmann-like Domain"/>
    <property type="match status" value="1"/>
</dbReference>
<dbReference type="OrthoDB" id="9808602at2"/>
<feature type="transmembrane region" description="Helical" evidence="7">
    <location>
        <begin position="446"/>
        <end position="463"/>
    </location>
</feature>
<evidence type="ECO:0000256" key="6">
    <source>
        <dbReference type="ARBA" id="ARBA00023136"/>
    </source>
</evidence>
<evidence type="ECO:0000256" key="7">
    <source>
        <dbReference type="SAM" id="Phobius"/>
    </source>
</evidence>
<dbReference type="Pfam" id="PF02397">
    <property type="entry name" value="Bac_transf"/>
    <property type="match status" value="1"/>
</dbReference>
<protein>
    <submittedName>
        <fullName evidence="9">TIGR03013 family PEP-CTERM/XrtA system glycosyltransferase</fullName>
    </submittedName>
</protein>
<feature type="transmembrane region" description="Helical" evidence="7">
    <location>
        <begin position="282"/>
        <end position="302"/>
    </location>
</feature>
<gene>
    <name evidence="9" type="ORF">E4680_12235</name>
</gene>
<dbReference type="EMBL" id="SRIO01000021">
    <property type="protein sequence ID" value="TFZ81518.1"/>
    <property type="molecule type" value="Genomic_DNA"/>
</dbReference>
<dbReference type="GO" id="GO:0016780">
    <property type="term" value="F:phosphotransferase activity, for other substituted phosphate groups"/>
    <property type="evidence" value="ECO:0007669"/>
    <property type="project" value="TreeGrafter"/>
</dbReference>
<dbReference type="Proteomes" id="UP000297890">
    <property type="component" value="Unassembled WGS sequence"/>
</dbReference>
<sequence length="467" mass="51837">MMPLRPIKQAFHDRYMALALVQMGLSALAVLAATALRFIHVGRPGVESIAPLAPKVAAFSLVLVTTMYALGMYQRFALMRTEEMAVRVVAACGLTWAGLALLYYLLPGLYLGRGIMALTLLFVAPALLTTQILFQRWGEAALIKPRVLVLGAGQRAADLFARLGKPRGSRLVGFMPLSADQLAETLPGPIVRVATNRLDELARRLRVDEIVVAPDERRGLLPLQALLECRALGIRVTDAIGFAERETGKVFLDLLQPAALVYTTGGFGSALYPYGKRVFDTVAAMLLLGLVAPFMVLAALAIRVEDGLDAPVFYRQIRTGRGGHAFSIWKFRSMSVDAERSGVPVWAQRDDPRVTRVGRILRKYRIDELPQLFNVLRGEMSLVGPRPERPEFVAELARNIPFYDVRHRIAPGLTGWAQLNYRYGDTEADAREKLQYDLYYLKHQSLLFDLMICLLTVEVVLFGKGAR</sequence>
<dbReference type="InterPro" id="IPR017464">
    <property type="entry name" value="Sugar_tfrase_EpsB_2"/>
</dbReference>
<feature type="transmembrane region" description="Helical" evidence="7">
    <location>
        <begin position="85"/>
        <end position="105"/>
    </location>
</feature>
<evidence type="ECO:0000256" key="1">
    <source>
        <dbReference type="ARBA" id="ARBA00004141"/>
    </source>
</evidence>
<dbReference type="AlphaFoldDB" id="A0A4Z0F7U6"/>
<evidence type="ECO:0000256" key="5">
    <source>
        <dbReference type="ARBA" id="ARBA00022989"/>
    </source>
</evidence>
<dbReference type="InterPro" id="IPR017475">
    <property type="entry name" value="EPS_sugar_tfrase"/>
</dbReference>
<dbReference type="PANTHER" id="PTHR30576">
    <property type="entry name" value="COLANIC BIOSYNTHESIS UDP-GLUCOSE LIPID CARRIER TRANSFERASE"/>
    <property type="match status" value="1"/>
</dbReference>
<dbReference type="GO" id="GO:0016020">
    <property type="term" value="C:membrane"/>
    <property type="evidence" value="ECO:0007669"/>
    <property type="project" value="UniProtKB-SubCell"/>
</dbReference>
<keyword evidence="10" id="KW-1185">Reference proteome</keyword>
<keyword evidence="5 7" id="KW-1133">Transmembrane helix</keyword>
<dbReference type="InterPro" id="IPR003362">
    <property type="entry name" value="Bact_transf"/>
</dbReference>
<evidence type="ECO:0000313" key="9">
    <source>
        <dbReference type="EMBL" id="TFZ81518.1"/>
    </source>
</evidence>
<accession>A0A4Z0F7U6</accession>